<reference evidence="2" key="4">
    <citation type="submission" date="2019-03" db="UniProtKB">
        <authorList>
            <consortium name="EnsemblPlants"/>
        </authorList>
    </citation>
    <scope>IDENTIFICATION</scope>
</reference>
<reference evidence="2" key="5">
    <citation type="journal article" date="2021" name="G3 (Bethesda)">
        <title>Aegilops tauschii genome assembly Aet v5.0 features greater sequence contiguity and improved annotation.</title>
        <authorList>
            <person name="Wang L."/>
            <person name="Zhu T."/>
            <person name="Rodriguez J.C."/>
            <person name="Deal K.R."/>
            <person name="Dubcovsky J."/>
            <person name="McGuire P.E."/>
            <person name="Lux T."/>
            <person name="Spannagl M."/>
            <person name="Mayer K.F.X."/>
            <person name="Baldrich P."/>
            <person name="Meyers B.C."/>
            <person name="Huo N."/>
            <person name="Gu Y.Q."/>
            <person name="Zhou H."/>
            <person name="Devos K.M."/>
            <person name="Bennetzen J.L."/>
            <person name="Unver T."/>
            <person name="Budak H."/>
            <person name="Gulick P.J."/>
            <person name="Galiba G."/>
            <person name="Kalapos B."/>
            <person name="Nelson D.R."/>
            <person name="Li P."/>
            <person name="You F.M."/>
            <person name="Luo M.C."/>
            <person name="Dvorak J."/>
        </authorList>
    </citation>
    <scope>NUCLEOTIDE SEQUENCE [LARGE SCALE GENOMIC DNA]</scope>
    <source>
        <strain evidence="2">cv. AL8/78</strain>
    </source>
</reference>
<reference evidence="3" key="2">
    <citation type="journal article" date="2017" name="Nat. Plants">
        <title>The Aegilops tauschii genome reveals multiple impacts of transposons.</title>
        <authorList>
            <person name="Zhao G."/>
            <person name="Zou C."/>
            <person name="Li K."/>
            <person name="Wang K."/>
            <person name="Li T."/>
            <person name="Gao L."/>
            <person name="Zhang X."/>
            <person name="Wang H."/>
            <person name="Yang Z."/>
            <person name="Liu X."/>
            <person name="Jiang W."/>
            <person name="Mao L."/>
            <person name="Kong X."/>
            <person name="Jiao Y."/>
            <person name="Jia J."/>
        </authorList>
    </citation>
    <scope>NUCLEOTIDE SEQUENCE [LARGE SCALE GENOMIC DNA]</scope>
    <source>
        <strain evidence="3">cv. AL8/78</strain>
    </source>
</reference>
<dbReference type="AlphaFoldDB" id="A0A453Q7N9"/>
<dbReference type="Gramene" id="AET6Gv21006000.2">
    <property type="protein sequence ID" value="AET6Gv21006000.2"/>
    <property type="gene ID" value="AET6Gv21006000"/>
</dbReference>
<reference evidence="2" key="3">
    <citation type="journal article" date="2017" name="Nature">
        <title>Genome sequence of the progenitor of the wheat D genome Aegilops tauschii.</title>
        <authorList>
            <person name="Luo M.C."/>
            <person name="Gu Y.Q."/>
            <person name="Puiu D."/>
            <person name="Wang H."/>
            <person name="Twardziok S.O."/>
            <person name="Deal K.R."/>
            <person name="Huo N."/>
            <person name="Zhu T."/>
            <person name="Wang L."/>
            <person name="Wang Y."/>
            <person name="McGuire P.E."/>
            <person name="Liu S."/>
            <person name="Long H."/>
            <person name="Ramasamy R.K."/>
            <person name="Rodriguez J.C."/>
            <person name="Van S.L."/>
            <person name="Yuan L."/>
            <person name="Wang Z."/>
            <person name="Xia Z."/>
            <person name="Xiao L."/>
            <person name="Anderson O.D."/>
            <person name="Ouyang S."/>
            <person name="Liang Y."/>
            <person name="Zimin A.V."/>
            <person name="Pertea G."/>
            <person name="Qi P."/>
            <person name="Bennetzen J.L."/>
            <person name="Dai X."/>
            <person name="Dawson M.W."/>
            <person name="Muller H.G."/>
            <person name="Kugler K."/>
            <person name="Rivarola-Duarte L."/>
            <person name="Spannagl M."/>
            <person name="Mayer K.F.X."/>
            <person name="Lu F.H."/>
            <person name="Bevan M.W."/>
            <person name="Leroy P."/>
            <person name="Li P."/>
            <person name="You F.M."/>
            <person name="Sun Q."/>
            <person name="Liu Z."/>
            <person name="Lyons E."/>
            <person name="Wicker T."/>
            <person name="Salzberg S.L."/>
            <person name="Devos K.M."/>
            <person name="Dvorak J."/>
        </authorList>
    </citation>
    <scope>NUCLEOTIDE SEQUENCE [LARGE SCALE GENOMIC DNA]</scope>
    <source>
        <strain evidence="2">cv. AL8/78</strain>
    </source>
</reference>
<feature type="region of interest" description="Disordered" evidence="1">
    <location>
        <begin position="1"/>
        <end position="22"/>
    </location>
</feature>
<evidence type="ECO:0000256" key="1">
    <source>
        <dbReference type="SAM" id="MobiDB-lite"/>
    </source>
</evidence>
<evidence type="ECO:0000313" key="2">
    <source>
        <dbReference type="EnsemblPlants" id="AET6Gv21006000.2"/>
    </source>
</evidence>
<accession>A0A453Q7N9</accession>
<name>A0A453Q7N9_AEGTS</name>
<reference evidence="3" key="1">
    <citation type="journal article" date="2014" name="Science">
        <title>Ancient hybridizations among the ancestral genomes of bread wheat.</title>
        <authorList>
            <consortium name="International Wheat Genome Sequencing Consortium,"/>
            <person name="Marcussen T."/>
            <person name="Sandve S.R."/>
            <person name="Heier L."/>
            <person name="Spannagl M."/>
            <person name="Pfeifer M."/>
            <person name="Jakobsen K.S."/>
            <person name="Wulff B.B."/>
            <person name="Steuernagel B."/>
            <person name="Mayer K.F."/>
            <person name="Olsen O.A."/>
        </authorList>
    </citation>
    <scope>NUCLEOTIDE SEQUENCE [LARGE SCALE GENOMIC DNA]</scope>
    <source>
        <strain evidence="3">cv. AL8/78</strain>
    </source>
</reference>
<proteinExistence type="predicted"/>
<organism evidence="2 3">
    <name type="scientific">Aegilops tauschii subsp. strangulata</name>
    <name type="common">Goatgrass</name>
    <dbReference type="NCBI Taxonomy" id="200361"/>
    <lineage>
        <taxon>Eukaryota</taxon>
        <taxon>Viridiplantae</taxon>
        <taxon>Streptophyta</taxon>
        <taxon>Embryophyta</taxon>
        <taxon>Tracheophyta</taxon>
        <taxon>Spermatophyta</taxon>
        <taxon>Magnoliopsida</taxon>
        <taxon>Liliopsida</taxon>
        <taxon>Poales</taxon>
        <taxon>Poaceae</taxon>
        <taxon>BOP clade</taxon>
        <taxon>Pooideae</taxon>
        <taxon>Triticodae</taxon>
        <taxon>Triticeae</taxon>
        <taxon>Triticinae</taxon>
        <taxon>Aegilops</taxon>
    </lineage>
</organism>
<keyword evidence="3" id="KW-1185">Reference proteome</keyword>
<sequence length="89" mass="9715">KQSSSHQLCRPDGRTGQGIGSEEASEIRLTICMHTRGLVQGTNQNILPSGTDGNIQVCVVQGGRHFFFQKKMKKIYGAFRELNSGPLAP</sequence>
<evidence type="ECO:0000313" key="3">
    <source>
        <dbReference type="Proteomes" id="UP000015105"/>
    </source>
</evidence>
<dbReference type="Proteomes" id="UP000015105">
    <property type="component" value="Chromosome 6D"/>
</dbReference>
<protein>
    <submittedName>
        <fullName evidence="2">Uncharacterized protein</fullName>
    </submittedName>
</protein>
<dbReference type="EnsemblPlants" id="AET6Gv21006000.2">
    <property type="protein sequence ID" value="AET6Gv21006000.2"/>
    <property type="gene ID" value="AET6Gv21006000"/>
</dbReference>